<proteinExistence type="predicted"/>
<dbReference type="EMBL" id="CP021920">
    <property type="protein sequence ID" value="ASB89216.1"/>
    <property type="molecule type" value="Genomic_DNA"/>
</dbReference>
<accession>A0ABN5AER8</accession>
<dbReference type="Gene3D" id="1.10.3950.10">
    <property type="entry name" value="putative ecf-type sigma factor negative effector from bacillus cereus"/>
    <property type="match status" value="1"/>
</dbReference>
<gene>
    <name evidence="1" type="ORF">S101395_02709</name>
</gene>
<dbReference type="GeneID" id="92853340"/>
<evidence type="ECO:0000313" key="2">
    <source>
        <dbReference type="Proteomes" id="UP000196877"/>
    </source>
</evidence>
<organism evidence="1 2">
    <name type="scientific">Bacillus sonorensis</name>
    <dbReference type="NCBI Taxonomy" id="119858"/>
    <lineage>
        <taxon>Bacteria</taxon>
        <taxon>Bacillati</taxon>
        <taxon>Bacillota</taxon>
        <taxon>Bacilli</taxon>
        <taxon>Bacillales</taxon>
        <taxon>Bacillaceae</taxon>
        <taxon>Bacillus</taxon>
    </lineage>
</organism>
<dbReference type="InterPro" id="IPR038267">
    <property type="entry name" value="ECF_sigma_eff"/>
</dbReference>
<reference evidence="1 2" key="1">
    <citation type="submission" date="2017-06" db="EMBL/GenBank/DDBJ databases">
        <title>Genome sequence of Bacillus sonorensis strain SRCM101395.</title>
        <authorList>
            <person name="Cho S.H."/>
        </authorList>
    </citation>
    <scope>NUCLEOTIDE SEQUENCE [LARGE SCALE GENOMIC DNA]</scope>
    <source>
        <strain evidence="1 2">SRCM101395</strain>
    </source>
</reference>
<dbReference type="Proteomes" id="UP000196877">
    <property type="component" value="Chromosome"/>
</dbReference>
<evidence type="ECO:0000313" key="1">
    <source>
        <dbReference type="EMBL" id="ASB89216.1"/>
    </source>
</evidence>
<name>A0ABN5AER8_9BACI</name>
<keyword evidence="2" id="KW-1185">Reference proteome</keyword>
<evidence type="ECO:0008006" key="3">
    <source>
        <dbReference type="Google" id="ProtNLM"/>
    </source>
</evidence>
<sequence>MKQNLKEVLDTQEFNHFISLLKDIAPYQLKIDKANGCIEILKKEERQIFQQLKKELKPYYDKLDKAWFP</sequence>
<dbReference type="RefSeq" id="WP_006640461.1">
    <property type="nucleotide sequence ID" value="NZ_BORD01000006.1"/>
</dbReference>
<protein>
    <recommendedName>
        <fullName evidence="3">Competence protein ComX</fullName>
    </recommendedName>
</protein>